<keyword evidence="1" id="KW-1133">Transmembrane helix</keyword>
<accession>B7PM09</accession>
<evidence type="ECO:0000313" key="3">
    <source>
        <dbReference type="EnsemblMetazoa" id="ISCW024364-PA"/>
    </source>
</evidence>
<dbReference type="InterPro" id="IPR007577">
    <property type="entry name" value="GlycoTrfase_DXD_sugar-bd_CS"/>
</dbReference>
<keyword evidence="4" id="KW-1185">Reference proteome</keyword>
<dbReference type="InterPro" id="IPR029044">
    <property type="entry name" value="Nucleotide-diphossugar_trans"/>
</dbReference>
<dbReference type="Proteomes" id="UP000001555">
    <property type="component" value="Unassembled WGS sequence"/>
</dbReference>
<keyword evidence="1" id="KW-0812">Transmembrane</keyword>
<dbReference type="PaxDb" id="6945-B7PM09"/>
<dbReference type="KEGG" id="isc:8050676"/>
<dbReference type="Gene3D" id="3.90.550.20">
    <property type="match status" value="1"/>
</dbReference>
<feature type="transmembrane region" description="Helical" evidence="1">
    <location>
        <begin position="7"/>
        <end position="28"/>
    </location>
</feature>
<dbReference type="VEuPathDB" id="VectorBase:ISCI024364"/>
<reference evidence="3" key="2">
    <citation type="submission" date="2020-05" db="UniProtKB">
        <authorList>
            <consortium name="EnsemblMetazoa"/>
        </authorList>
    </citation>
    <scope>IDENTIFICATION</scope>
    <source>
        <strain evidence="3">wikel</strain>
    </source>
</reference>
<dbReference type="PANTHER" id="PTHR46830">
    <property type="entry name" value="TRANSFERASE, PUTATIVE-RELATED"/>
    <property type="match status" value="1"/>
</dbReference>
<dbReference type="EMBL" id="ABJB010007442">
    <property type="status" value="NOT_ANNOTATED_CDS"/>
    <property type="molecule type" value="Genomic_DNA"/>
</dbReference>
<proteinExistence type="predicted"/>
<keyword evidence="1" id="KW-0472">Membrane</keyword>
<dbReference type="SUPFAM" id="SSF53448">
    <property type="entry name" value="Nucleotide-diphospho-sugar transferases"/>
    <property type="match status" value="1"/>
</dbReference>
<dbReference type="VEuPathDB" id="VectorBase:ISCP_016915"/>
<feature type="non-terminal residue" evidence="2">
    <location>
        <position position="311"/>
    </location>
</feature>
<dbReference type="Pfam" id="PF04488">
    <property type="entry name" value="Gly_transf_sug"/>
    <property type="match status" value="1"/>
</dbReference>
<protein>
    <submittedName>
        <fullName evidence="2 3">Secreted protein, putative</fullName>
    </submittedName>
</protein>
<gene>
    <name evidence="3" type="primary">8050676</name>
    <name evidence="2" type="ORF">IscW_ISCW024364</name>
</gene>
<reference evidence="2 4" key="1">
    <citation type="submission" date="2008-03" db="EMBL/GenBank/DDBJ databases">
        <title>Annotation of Ixodes scapularis.</title>
        <authorList>
            <consortium name="Ixodes scapularis Genome Project Consortium"/>
            <person name="Caler E."/>
            <person name="Hannick L.I."/>
            <person name="Bidwell S."/>
            <person name="Joardar V."/>
            <person name="Thiagarajan M."/>
            <person name="Amedeo P."/>
            <person name="Galinsky K.J."/>
            <person name="Schobel S."/>
            <person name="Inman J."/>
            <person name="Hostetler J."/>
            <person name="Miller J."/>
            <person name="Hammond M."/>
            <person name="Megy K."/>
            <person name="Lawson D."/>
            <person name="Kodira C."/>
            <person name="Sutton G."/>
            <person name="Meyer J."/>
            <person name="Hill C.A."/>
            <person name="Birren B."/>
            <person name="Nene V."/>
            <person name="Collins F."/>
            <person name="Alarcon-Chaidez F."/>
            <person name="Wikel S."/>
            <person name="Strausberg R."/>
        </authorList>
    </citation>
    <scope>NUCLEOTIDE SEQUENCE [LARGE SCALE GENOMIC DNA]</scope>
    <source>
        <strain evidence="4">Wikel</strain>
        <strain evidence="2">Wikel colony</strain>
    </source>
</reference>
<evidence type="ECO:0000313" key="4">
    <source>
        <dbReference type="Proteomes" id="UP000001555"/>
    </source>
</evidence>
<dbReference type="EnsemblMetazoa" id="ISCW024364-RA">
    <property type="protein sequence ID" value="ISCW024364-PA"/>
    <property type="gene ID" value="ISCW024364"/>
</dbReference>
<dbReference type="VEuPathDB" id="VectorBase:ISCW024364"/>
<name>B7PM09_IXOSC</name>
<organism>
    <name type="scientific">Ixodes scapularis</name>
    <name type="common">Black-legged tick</name>
    <name type="synonym">Deer tick</name>
    <dbReference type="NCBI Taxonomy" id="6945"/>
    <lineage>
        <taxon>Eukaryota</taxon>
        <taxon>Metazoa</taxon>
        <taxon>Ecdysozoa</taxon>
        <taxon>Arthropoda</taxon>
        <taxon>Chelicerata</taxon>
        <taxon>Arachnida</taxon>
        <taxon>Acari</taxon>
        <taxon>Parasitiformes</taxon>
        <taxon>Ixodida</taxon>
        <taxon>Ixodoidea</taxon>
        <taxon>Ixodidae</taxon>
        <taxon>Ixodinae</taxon>
        <taxon>Ixodes</taxon>
    </lineage>
</organism>
<dbReference type="PANTHER" id="PTHR46830:SF1">
    <property type="entry name" value="ALPHA-1,4-N-ACETYLGLUCOSAMINYLTRANSFERASE"/>
    <property type="match status" value="1"/>
</dbReference>
<dbReference type="AlphaFoldDB" id="B7PM09"/>
<dbReference type="EMBL" id="DS744673">
    <property type="protein sequence ID" value="EEC07631.1"/>
    <property type="molecule type" value="Genomic_DNA"/>
</dbReference>
<dbReference type="OrthoDB" id="409543at2759"/>
<evidence type="ECO:0000256" key="1">
    <source>
        <dbReference type="SAM" id="Phobius"/>
    </source>
</evidence>
<sequence length="311" mass="36362">KYQRAVFAAILLAFIIATIYLIQISAYYHQLELDAVWDGQVEDFIYPDNVTFVVPNIVHFIRLGDTPVLFVEAVCMRAAWLQQRPEAFMIHCDVCSATINSPLWYLIKDIPGLSLHRIQRPRKIFGVEFSYVQHASDVLRALVLMKYGGIYLDSDSYLVKSLDAYRQFELSMGWYPGEYVGNQIIVAHKDARYLRLWYESYHLYRPELWYWNGGQLPTKKFLTVRPDLVKRVPYDFGVTEDVGNMLYGQCNDEWRKFSAFHLFWRHRARLVPSDNERYGPLTLDTTPNYDRNFGQMARLVLSGTTRLGAKE</sequence>
<feature type="non-terminal residue" evidence="2">
    <location>
        <position position="1"/>
    </location>
</feature>
<dbReference type="HOGENOM" id="CLU_050117_0_0_1"/>
<evidence type="ECO:0000313" key="2">
    <source>
        <dbReference type="EMBL" id="EEC07631.1"/>
    </source>
</evidence>